<evidence type="ECO:0000313" key="1">
    <source>
        <dbReference type="EMBL" id="SQC05834.1"/>
    </source>
</evidence>
<evidence type="ECO:0000313" key="2">
    <source>
        <dbReference type="Proteomes" id="UP000251088"/>
    </source>
</evidence>
<dbReference type="AlphaFoldDB" id="A0A2X3C1V7"/>
<protein>
    <submittedName>
        <fullName evidence="1">Uncharacterized protein</fullName>
    </submittedName>
</protein>
<proteinExistence type="predicted"/>
<reference evidence="1 2" key="1">
    <citation type="submission" date="2018-06" db="EMBL/GenBank/DDBJ databases">
        <authorList>
            <consortium name="Pathogen Informatics"/>
            <person name="Doyle S."/>
        </authorList>
    </citation>
    <scope>NUCLEOTIDE SEQUENCE [LARGE SCALE GENOMIC DNA]</scope>
    <source>
        <strain evidence="1 2">NCTC9128</strain>
    </source>
</reference>
<sequence>MKIQEKKYLALPHLLQGKEKGIVNLKNLAGGGIVCGLNADLTGICNDTTIGIFINDTSEDIQPNPDLLAQTDQLALVEIDAVRIESIIAPYRENGEGIKMMDAIEKLLFVSEEAKKWIYHPMMKKVKHHTLHQYRRELSTSGNQILALIPHELPISMNALPSSPAQQWHHLRATINLLCRLSRSDIPQGSIAFEELVIISPASGSI</sequence>
<gene>
    <name evidence="1" type="ORF">NCTC9128_00417</name>
</gene>
<dbReference type="Proteomes" id="UP000251088">
    <property type="component" value="Unassembled WGS sequence"/>
</dbReference>
<name>A0A2X3C1V7_KLEPN</name>
<organism evidence="1 2">
    <name type="scientific">Klebsiella pneumoniae</name>
    <dbReference type="NCBI Taxonomy" id="573"/>
    <lineage>
        <taxon>Bacteria</taxon>
        <taxon>Pseudomonadati</taxon>
        <taxon>Pseudomonadota</taxon>
        <taxon>Gammaproteobacteria</taxon>
        <taxon>Enterobacterales</taxon>
        <taxon>Enterobacteriaceae</taxon>
        <taxon>Klebsiella/Raoultella group</taxon>
        <taxon>Klebsiella</taxon>
        <taxon>Klebsiella pneumoniae complex</taxon>
    </lineage>
</organism>
<accession>A0A2X3C1V7</accession>
<dbReference type="EMBL" id="UAWN01000002">
    <property type="protein sequence ID" value="SQC05834.1"/>
    <property type="molecule type" value="Genomic_DNA"/>
</dbReference>